<dbReference type="EMBL" id="JBITLV010000001">
    <property type="protein sequence ID" value="MFI7586231.1"/>
    <property type="molecule type" value="Genomic_DNA"/>
</dbReference>
<dbReference type="InterPro" id="IPR018644">
    <property type="entry name" value="DUF2071"/>
</dbReference>
<evidence type="ECO:0000313" key="1">
    <source>
        <dbReference type="EMBL" id="MFI7586231.1"/>
    </source>
</evidence>
<proteinExistence type="predicted"/>
<gene>
    <name evidence="1" type="ORF">ACIB24_04080</name>
</gene>
<organism evidence="1 2">
    <name type="scientific">Spongisporangium articulatum</name>
    <dbReference type="NCBI Taxonomy" id="3362603"/>
    <lineage>
        <taxon>Bacteria</taxon>
        <taxon>Bacillati</taxon>
        <taxon>Actinomycetota</taxon>
        <taxon>Actinomycetes</taxon>
        <taxon>Kineosporiales</taxon>
        <taxon>Kineosporiaceae</taxon>
        <taxon>Spongisporangium</taxon>
    </lineage>
</organism>
<dbReference type="RefSeq" id="WP_398275515.1">
    <property type="nucleotide sequence ID" value="NZ_JBITLV010000001.1"/>
</dbReference>
<sequence length="249" mass="27357">MSFDVASTVERRLLVNYRVDPEVAARLLPAPFRPRLANGYAVAGICLIRLRSVRPRGLPAAVGLRAENAAHRIAVEWDDAGATRRGVYIPARHTASRLVATLGGRVFPGLHSRSRFTVTESGDRLAVGFEDDAARVDVRARLAPWPGSALWGSFDAASRFFETGGPGLSVTREANRLDAVHLHCDRWRVEPVALERVTSSFYDDERRFPPGSVVLDTALLMRDVPVVWQPLPAVESGPNCRLQQLGSSR</sequence>
<evidence type="ECO:0000313" key="2">
    <source>
        <dbReference type="Proteomes" id="UP001612915"/>
    </source>
</evidence>
<comment type="caution">
    <text evidence="1">The sequence shown here is derived from an EMBL/GenBank/DDBJ whole genome shotgun (WGS) entry which is preliminary data.</text>
</comment>
<dbReference type="Pfam" id="PF09844">
    <property type="entry name" value="DUF2071"/>
    <property type="match status" value="1"/>
</dbReference>
<accession>A0ABW8AIN9</accession>
<protein>
    <submittedName>
        <fullName evidence="1">DUF2071 domain-containing protein</fullName>
    </submittedName>
</protein>
<keyword evidence="2" id="KW-1185">Reference proteome</keyword>
<dbReference type="Proteomes" id="UP001612915">
    <property type="component" value="Unassembled WGS sequence"/>
</dbReference>
<name>A0ABW8AIN9_9ACTN</name>
<reference evidence="1 2" key="1">
    <citation type="submission" date="2024-10" db="EMBL/GenBank/DDBJ databases">
        <title>The Natural Products Discovery Center: Release of the First 8490 Sequenced Strains for Exploring Actinobacteria Biosynthetic Diversity.</title>
        <authorList>
            <person name="Kalkreuter E."/>
            <person name="Kautsar S.A."/>
            <person name="Yang D."/>
            <person name="Bader C.D."/>
            <person name="Teijaro C.N."/>
            <person name="Fluegel L."/>
            <person name="Davis C.M."/>
            <person name="Simpson J.R."/>
            <person name="Lauterbach L."/>
            <person name="Steele A.D."/>
            <person name="Gui C."/>
            <person name="Meng S."/>
            <person name="Li G."/>
            <person name="Viehrig K."/>
            <person name="Ye F."/>
            <person name="Su P."/>
            <person name="Kiefer A.F."/>
            <person name="Nichols A."/>
            <person name="Cepeda A.J."/>
            <person name="Yan W."/>
            <person name="Fan B."/>
            <person name="Jiang Y."/>
            <person name="Adhikari A."/>
            <person name="Zheng C.-J."/>
            <person name="Schuster L."/>
            <person name="Cowan T.M."/>
            <person name="Smanski M.J."/>
            <person name="Chevrette M.G."/>
            <person name="De Carvalho L.P.S."/>
            <person name="Shen B."/>
        </authorList>
    </citation>
    <scope>NUCLEOTIDE SEQUENCE [LARGE SCALE GENOMIC DNA]</scope>
    <source>
        <strain evidence="1 2">NPDC049639</strain>
    </source>
</reference>